<protein>
    <recommendedName>
        <fullName evidence="10">Protein TonB</fullName>
    </recommendedName>
</protein>
<dbReference type="Gene3D" id="3.30.1150.10">
    <property type="match status" value="1"/>
</dbReference>
<comment type="similarity">
    <text evidence="2 10">Belongs to the TonB family.</text>
</comment>
<comment type="function">
    <text evidence="10">Interacts with outer membrane receptor proteins that carry out high-affinity binding and energy dependent uptake into the periplasmic space of specific substrates. It could act to transduce energy from the cytoplasmic membrane to specific energy-requiring processes in the outer membrane, resulting in the release into the periplasm of ligands bound by these outer membrane proteins.</text>
</comment>
<keyword evidence="5 10" id="KW-0997">Cell inner membrane</keyword>
<evidence type="ECO:0000256" key="3">
    <source>
        <dbReference type="ARBA" id="ARBA00022448"/>
    </source>
</evidence>
<evidence type="ECO:0000313" key="13">
    <source>
        <dbReference type="EMBL" id="MFD1263867.1"/>
    </source>
</evidence>
<keyword evidence="4 10" id="KW-1003">Cell membrane</keyword>
<evidence type="ECO:0000256" key="8">
    <source>
        <dbReference type="ARBA" id="ARBA00022989"/>
    </source>
</evidence>
<dbReference type="InterPro" id="IPR003538">
    <property type="entry name" value="TonB"/>
</dbReference>
<dbReference type="Proteomes" id="UP001597158">
    <property type="component" value="Unassembled WGS sequence"/>
</dbReference>
<dbReference type="PANTHER" id="PTHR33446:SF2">
    <property type="entry name" value="PROTEIN TONB"/>
    <property type="match status" value="1"/>
</dbReference>
<accession>A0ABW3WCY1</accession>
<feature type="compositionally biased region" description="Pro residues" evidence="11">
    <location>
        <begin position="52"/>
        <end position="67"/>
    </location>
</feature>
<dbReference type="PRINTS" id="PR01374">
    <property type="entry name" value="TONBPROTEIN"/>
</dbReference>
<keyword evidence="3 10" id="KW-0813">Transport</keyword>
<evidence type="ECO:0000256" key="6">
    <source>
        <dbReference type="ARBA" id="ARBA00022692"/>
    </source>
</evidence>
<dbReference type="Pfam" id="PF03544">
    <property type="entry name" value="TonB_C"/>
    <property type="match status" value="1"/>
</dbReference>
<reference evidence="14" key="1">
    <citation type="journal article" date="2019" name="Int. J. Syst. Evol. Microbiol.">
        <title>The Global Catalogue of Microorganisms (GCM) 10K type strain sequencing project: providing services to taxonomists for standard genome sequencing and annotation.</title>
        <authorList>
            <consortium name="The Broad Institute Genomics Platform"/>
            <consortium name="The Broad Institute Genome Sequencing Center for Infectious Disease"/>
            <person name="Wu L."/>
            <person name="Ma J."/>
        </authorList>
    </citation>
    <scope>NUCLEOTIDE SEQUENCE [LARGE SCALE GENOMIC DNA]</scope>
    <source>
        <strain evidence="14">CCUG 48884</strain>
    </source>
</reference>
<dbReference type="NCBIfam" id="TIGR01352">
    <property type="entry name" value="tonB_Cterm"/>
    <property type="match status" value="1"/>
</dbReference>
<evidence type="ECO:0000256" key="10">
    <source>
        <dbReference type="RuleBase" id="RU362123"/>
    </source>
</evidence>
<comment type="caution">
    <text evidence="13">The sequence shown here is derived from an EMBL/GenBank/DDBJ whole genome shotgun (WGS) entry which is preliminary data.</text>
</comment>
<keyword evidence="14" id="KW-1185">Reference proteome</keyword>
<evidence type="ECO:0000256" key="7">
    <source>
        <dbReference type="ARBA" id="ARBA00022927"/>
    </source>
</evidence>
<dbReference type="EMBL" id="JBHTMC010000020">
    <property type="protein sequence ID" value="MFD1263867.1"/>
    <property type="molecule type" value="Genomic_DNA"/>
</dbReference>
<keyword evidence="7 10" id="KW-0653">Protein transport</keyword>
<keyword evidence="8" id="KW-1133">Transmembrane helix</keyword>
<evidence type="ECO:0000259" key="12">
    <source>
        <dbReference type="PROSITE" id="PS52015"/>
    </source>
</evidence>
<dbReference type="RefSeq" id="WP_002938732.1">
    <property type="nucleotide sequence ID" value="NZ_JARQZE010000005.1"/>
</dbReference>
<keyword evidence="10" id="KW-0735">Signal-anchor</keyword>
<proteinExistence type="inferred from homology"/>
<feature type="region of interest" description="Disordered" evidence="11">
    <location>
        <begin position="46"/>
        <end position="170"/>
    </location>
</feature>
<evidence type="ECO:0000256" key="4">
    <source>
        <dbReference type="ARBA" id="ARBA00022475"/>
    </source>
</evidence>
<evidence type="ECO:0000256" key="5">
    <source>
        <dbReference type="ARBA" id="ARBA00022519"/>
    </source>
</evidence>
<evidence type="ECO:0000256" key="1">
    <source>
        <dbReference type="ARBA" id="ARBA00004383"/>
    </source>
</evidence>
<dbReference type="InterPro" id="IPR037682">
    <property type="entry name" value="TonB_C"/>
</dbReference>
<sequence>MKTAERGSTFVLVLALHVGAVAWATHALDQSRSELVQPTMQGVLVPSDAVVPPTPAPLAPPPPVPDPEPPKPEPPKPSPPKPKPEPKRKPLPPPPPLPPSETAIEIPMDEAEPPPAPQASKAPSEDAPPQPHRPPPPGQAGPTTETPLTPPRVDASHLNNPAPTYPPLSRRMREEGRVLLDVHIMPDGSVAEVKLRESSGHRRLDDSAIAAVERWRYVPATRGGKPIAFWYVQPVIFSLLN</sequence>
<evidence type="ECO:0000313" key="14">
    <source>
        <dbReference type="Proteomes" id="UP001597158"/>
    </source>
</evidence>
<evidence type="ECO:0000256" key="9">
    <source>
        <dbReference type="ARBA" id="ARBA00023136"/>
    </source>
</evidence>
<dbReference type="PANTHER" id="PTHR33446">
    <property type="entry name" value="PROTEIN TONB-RELATED"/>
    <property type="match status" value="1"/>
</dbReference>
<evidence type="ECO:0000256" key="2">
    <source>
        <dbReference type="ARBA" id="ARBA00006555"/>
    </source>
</evidence>
<evidence type="ECO:0000256" key="11">
    <source>
        <dbReference type="SAM" id="MobiDB-lite"/>
    </source>
</evidence>
<keyword evidence="9" id="KW-0472">Membrane</keyword>
<dbReference type="InterPro" id="IPR006260">
    <property type="entry name" value="TonB/TolA_C"/>
</dbReference>
<feature type="compositionally biased region" description="Pro residues" evidence="11">
    <location>
        <begin position="126"/>
        <end position="139"/>
    </location>
</feature>
<keyword evidence="6" id="KW-0812">Transmembrane</keyword>
<gene>
    <name evidence="13" type="ORF">ACFQ4M_09740</name>
</gene>
<comment type="subcellular location">
    <subcellularLocation>
        <location evidence="1 10">Cell inner membrane</location>
        <topology evidence="1 10">Single-pass membrane protein</topology>
        <orientation evidence="1 10">Periplasmic side</orientation>
    </subcellularLocation>
</comment>
<dbReference type="SUPFAM" id="SSF74653">
    <property type="entry name" value="TolA/TonB C-terminal domain"/>
    <property type="match status" value="1"/>
</dbReference>
<name>A0ABW3WCY1_9RHOO</name>
<dbReference type="PROSITE" id="PS52015">
    <property type="entry name" value="TONB_CTD"/>
    <property type="match status" value="1"/>
</dbReference>
<feature type="domain" description="TonB C-terminal" evidence="12">
    <location>
        <begin position="150"/>
        <end position="241"/>
    </location>
</feature>
<dbReference type="InterPro" id="IPR051045">
    <property type="entry name" value="TonB-dependent_transducer"/>
</dbReference>
<organism evidence="13 14">
    <name type="scientific">Thauera mechernichensis</name>
    <dbReference type="NCBI Taxonomy" id="82788"/>
    <lineage>
        <taxon>Bacteria</taxon>
        <taxon>Pseudomonadati</taxon>
        <taxon>Pseudomonadota</taxon>
        <taxon>Betaproteobacteria</taxon>
        <taxon>Rhodocyclales</taxon>
        <taxon>Zoogloeaceae</taxon>
        <taxon>Thauera</taxon>
    </lineage>
</organism>